<accession>A0A5M3WWL6</accession>
<dbReference type="AlphaFoldDB" id="A0A5M3WWL6"/>
<protein>
    <submittedName>
        <fullName evidence="1">Uncharacterized protein</fullName>
    </submittedName>
</protein>
<sequence length="76" mass="7885">MSLAGLGWPVFATLLTIAVICQRASLGFFVSAEDENTTGCGMIAAIKERLVRWFRTAALVGANLLSGLAVEAAVSG</sequence>
<reference evidence="1 2" key="1">
    <citation type="submission" date="2019-10" db="EMBL/GenBank/DDBJ databases">
        <title>Whole genome shotgun sequence of Acrocarpospora macrocephala NBRC 16266.</title>
        <authorList>
            <person name="Ichikawa N."/>
            <person name="Kimura A."/>
            <person name="Kitahashi Y."/>
            <person name="Komaki H."/>
            <person name="Oguchi A."/>
        </authorList>
    </citation>
    <scope>NUCLEOTIDE SEQUENCE [LARGE SCALE GENOMIC DNA]</scope>
    <source>
        <strain evidence="1 2">NBRC 16266</strain>
    </source>
</reference>
<gene>
    <name evidence="1" type="ORF">Amac_062190</name>
</gene>
<dbReference type="EMBL" id="BLAE01000037">
    <property type="protein sequence ID" value="GES12622.1"/>
    <property type="molecule type" value="Genomic_DNA"/>
</dbReference>
<name>A0A5M3WWL6_9ACTN</name>
<dbReference type="Proteomes" id="UP000331127">
    <property type="component" value="Unassembled WGS sequence"/>
</dbReference>
<keyword evidence="2" id="KW-1185">Reference proteome</keyword>
<proteinExistence type="predicted"/>
<evidence type="ECO:0000313" key="1">
    <source>
        <dbReference type="EMBL" id="GES12622.1"/>
    </source>
</evidence>
<comment type="caution">
    <text evidence="1">The sequence shown here is derived from an EMBL/GenBank/DDBJ whole genome shotgun (WGS) entry which is preliminary data.</text>
</comment>
<evidence type="ECO:0000313" key="2">
    <source>
        <dbReference type="Proteomes" id="UP000331127"/>
    </source>
</evidence>
<organism evidence="1 2">
    <name type="scientific">Acrocarpospora macrocephala</name>
    <dbReference type="NCBI Taxonomy" id="150177"/>
    <lineage>
        <taxon>Bacteria</taxon>
        <taxon>Bacillati</taxon>
        <taxon>Actinomycetota</taxon>
        <taxon>Actinomycetes</taxon>
        <taxon>Streptosporangiales</taxon>
        <taxon>Streptosporangiaceae</taxon>
        <taxon>Acrocarpospora</taxon>
    </lineage>
</organism>